<dbReference type="EMBL" id="UINC01013871">
    <property type="protein sequence ID" value="SVA59598.1"/>
    <property type="molecule type" value="Genomic_DNA"/>
</dbReference>
<accession>A0A381X4M9</accession>
<protein>
    <recommendedName>
        <fullName evidence="2">Zinc/iron permease</fullName>
    </recommendedName>
</protein>
<evidence type="ECO:0000313" key="1">
    <source>
        <dbReference type="EMBL" id="SVA59598.1"/>
    </source>
</evidence>
<name>A0A381X4M9_9ZZZZ</name>
<organism evidence="1">
    <name type="scientific">marine metagenome</name>
    <dbReference type="NCBI Taxonomy" id="408172"/>
    <lineage>
        <taxon>unclassified sequences</taxon>
        <taxon>metagenomes</taxon>
        <taxon>ecological metagenomes</taxon>
    </lineage>
</organism>
<dbReference type="AlphaFoldDB" id="A0A381X4M9"/>
<reference evidence="1" key="1">
    <citation type="submission" date="2018-05" db="EMBL/GenBank/DDBJ databases">
        <authorList>
            <person name="Lanie J.A."/>
            <person name="Ng W.-L."/>
            <person name="Kazmierczak K.M."/>
            <person name="Andrzejewski T.M."/>
            <person name="Davidsen T.M."/>
            <person name="Wayne K.J."/>
            <person name="Tettelin H."/>
            <person name="Glass J.I."/>
            <person name="Rusch D."/>
            <person name="Podicherti R."/>
            <person name="Tsui H.-C.T."/>
            <person name="Winkler M.E."/>
        </authorList>
    </citation>
    <scope>NUCLEOTIDE SEQUENCE</scope>
</reference>
<sequence>MSDLAAGAMLFVISHEIIPETHRRGHENWATGGFTIGLLTMLSLDILLG</sequence>
<gene>
    <name evidence="1" type="ORF">METZ01_LOCUS112452</name>
</gene>
<evidence type="ECO:0008006" key="2">
    <source>
        <dbReference type="Google" id="ProtNLM"/>
    </source>
</evidence>
<proteinExistence type="predicted"/>